<dbReference type="Proteomes" id="UP001159428">
    <property type="component" value="Unassembled WGS sequence"/>
</dbReference>
<name>A0AAU9XX16_9CNID</name>
<proteinExistence type="predicted"/>
<dbReference type="AlphaFoldDB" id="A0AAU9XX16"/>
<evidence type="ECO:0000313" key="2">
    <source>
        <dbReference type="Proteomes" id="UP001159428"/>
    </source>
</evidence>
<evidence type="ECO:0000313" key="1">
    <source>
        <dbReference type="EMBL" id="CAH3158991.1"/>
    </source>
</evidence>
<protein>
    <submittedName>
        <fullName evidence="1">Uncharacterized protein</fullName>
    </submittedName>
</protein>
<reference evidence="1 2" key="1">
    <citation type="submission" date="2022-05" db="EMBL/GenBank/DDBJ databases">
        <authorList>
            <consortium name="Genoscope - CEA"/>
            <person name="William W."/>
        </authorList>
    </citation>
    <scope>NUCLEOTIDE SEQUENCE [LARGE SCALE GENOMIC DNA]</scope>
</reference>
<dbReference type="EMBL" id="CALNXJ010000069">
    <property type="protein sequence ID" value="CAH3158991.1"/>
    <property type="molecule type" value="Genomic_DNA"/>
</dbReference>
<organism evidence="1 2">
    <name type="scientific">Pocillopora meandrina</name>
    <dbReference type="NCBI Taxonomy" id="46732"/>
    <lineage>
        <taxon>Eukaryota</taxon>
        <taxon>Metazoa</taxon>
        <taxon>Cnidaria</taxon>
        <taxon>Anthozoa</taxon>
        <taxon>Hexacorallia</taxon>
        <taxon>Scleractinia</taxon>
        <taxon>Astrocoeniina</taxon>
        <taxon>Pocilloporidae</taxon>
        <taxon>Pocillopora</taxon>
    </lineage>
</organism>
<keyword evidence="2" id="KW-1185">Reference proteome</keyword>
<comment type="caution">
    <text evidence="1">The sequence shown here is derived from an EMBL/GenBank/DDBJ whole genome shotgun (WGS) entry which is preliminary data.</text>
</comment>
<sequence length="135" mass="15361">MRLVVVQNVLRFCRPLQISSEGKCKRKAELVEQAFNAHSMKLAKVSEEESENENLIMAELFATDEGVLPDPASLLKSNCSRNLIIFPEFTSPDTCNYLLGKQTDEYSEETLKSFKSLTGYKLFKEGHFLDQFLMA</sequence>
<gene>
    <name evidence="1" type="ORF">PMEA_00030767</name>
</gene>
<accession>A0AAU9XX16</accession>